<evidence type="ECO:0000313" key="1">
    <source>
        <dbReference type="EMBL" id="HHS28911.1"/>
    </source>
</evidence>
<gene>
    <name evidence="1" type="ORF">ENV52_04335</name>
</gene>
<evidence type="ECO:0008006" key="2">
    <source>
        <dbReference type="Google" id="ProtNLM"/>
    </source>
</evidence>
<dbReference type="AlphaFoldDB" id="A0A7V6DPA2"/>
<organism evidence="1">
    <name type="scientific">Desulfobacca acetoxidans</name>
    <dbReference type="NCBI Taxonomy" id="60893"/>
    <lineage>
        <taxon>Bacteria</taxon>
        <taxon>Pseudomonadati</taxon>
        <taxon>Thermodesulfobacteriota</taxon>
        <taxon>Desulfobaccia</taxon>
        <taxon>Desulfobaccales</taxon>
        <taxon>Desulfobaccaceae</taxon>
        <taxon>Desulfobacca</taxon>
    </lineage>
</organism>
<proteinExistence type="predicted"/>
<dbReference type="EMBL" id="DTGR01000066">
    <property type="protein sequence ID" value="HHS28911.1"/>
    <property type="molecule type" value="Genomic_DNA"/>
</dbReference>
<accession>A0A7V6DPA2</accession>
<sequence length="125" mass="14793">MMKNLVGPPSRRAARTLLVPVRIIRVPWLIPGWARAQTWRQVILVRRGVKLTTRLLAHELAHVLQWRAFGPFGFVRRYARHLWAPGYEHHPLEIIARLAEQDEFYLTWAREILIARNNHGHFHKT</sequence>
<protein>
    <recommendedName>
        <fullName evidence="2">DUF4157 domain-containing protein</fullName>
    </recommendedName>
</protein>
<name>A0A7V6DPA2_9BACT</name>
<comment type="caution">
    <text evidence="1">The sequence shown here is derived from an EMBL/GenBank/DDBJ whole genome shotgun (WGS) entry which is preliminary data.</text>
</comment>
<reference evidence="1" key="1">
    <citation type="journal article" date="2020" name="mSystems">
        <title>Genome- and Community-Level Interaction Insights into Carbon Utilization and Element Cycling Functions of Hydrothermarchaeota in Hydrothermal Sediment.</title>
        <authorList>
            <person name="Zhou Z."/>
            <person name="Liu Y."/>
            <person name="Xu W."/>
            <person name="Pan J."/>
            <person name="Luo Z.H."/>
            <person name="Li M."/>
        </authorList>
    </citation>
    <scope>NUCLEOTIDE SEQUENCE [LARGE SCALE GENOMIC DNA]</scope>
    <source>
        <strain evidence="1">SpSt-767</strain>
    </source>
</reference>